<dbReference type="SMART" id="SM00408">
    <property type="entry name" value="IGc2"/>
    <property type="match status" value="2"/>
</dbReference>
<dbReference type="SMART" id="SM00406">
    <property type="entry name" value="IGv"/>
    <property type="match status" value="2"/>
</dbReference>
<dbReference type="InterPro" id="IPR003599">
    <property type="entry name" value="Ig_sub"/>
</dbReference>
<dbReference type="Pfam" id="PF13895">
    <property type="entry name" value="Ig_2"/>
    <property type="match status" value="1"/>
</dbReference>
<reference evidence="4" key="1">
    <citation type="submission" date="2023-03" db="EMBL/GenBank/DDBJ databases">
        <title>Electrophorus voltai genome.</title>
        <authorList>
            <person name="Bian C."/>
        </authorList>
    </citation>
    <scope>NUCLEOTIDE SEQUENCE</scope>
    <source>
        <strain evidence="4">CB-2022</strain>
        <tissue evidence="4">Muscle</tissue>
    </source>
</reference>
<feature type="domain" description="Ig-like" evidence="3">
    <location>
        <begin position="127"/>
        <end position="203"/>
    </location>
</feature>
<dbReference type="InterPro" id="IPR036179">
    <property type="entry name" value="Ig-like_dom_sf"/>
</dbReference>
<protein>
    <recommendedName>
        <fullName evidence="3">Ig-like domain-containing protein</fullName>
    </recommendedName>
</protein>
<dbReference type="Pfam" id="PF07686">
    <property type="entry name" value="V-set"/>
    <property type="match status" value="2"/>
</dbReference>
<dbReference type="PANTHER" id="PTHR11422">
    <property type="entry name" value="T-CELL SURFACE GLYCOPROTEIN CD4"/>
    <property type="match status" value="1"/>
</dbReference>
<organism evidence="4 5">
    <name type="scientific">Electrophorus voltai</name>
    <dbReference type="NCBI Taxonomy" id="2609070"/>
    <lineage>
        <taxon>Eukaryota</taxon>
        <taxon>Metazoa</taxon>
        <taxon>Chordata</taxon>
        <taxon>Craniata</taxon>
        <taxon>Vertebrata</taxon>
        <taxon>Euteleostomi</taxon>
        <taxon>Actinopterygii</taxon>
        <taxon>Neopterygii</taxon>
        <taxon>Teleostei</taxon>
        <taxon>Ostariophysi</taxon>
        <taxon>Gymnotiformes</taxon>
        <taxon>Gymnotoidei</taxon>
        <taxon>Gymnotidae</taxon>
        <taxon>Electrophorus</taxon>
    </lineage>
</organism>
<dbReference type="Gene3D" id="2.60.40.10">
    <property type="entry name" value="Immunoglobulins"/>
    <property type="match status" value="4"/>
</dbReference>
<evidence type="ECO:0000256" key="1">
    <source>
        <dbReference type="SAM" id="MobiDB-lite"/>
    </source>
</evidence>
<feature type="domain" description="Ig-like" evidence="3">
    <location>
        <begin position="42"/>
        <end position="114"/>
    </location>
</feature>
<evidence type="ECO:0000259" key="3">
    <source>
        <dbReference type="PROSITE" id="PS50835"/>
    </source>
</evidence>
<evidence type="ECO:0000256" key="2">
    <source>
        <dbReference type="SAM" id="Phobius"/>
    </source>
</evidence>
<dbReference type="SUPFAM" id="SSF48726">
    <property type="entry name" value="Immunoglobulin"/>
    <property type="match status" value="4"/>
</dbReference>
<keyword evidence="2" id="KW-0812">Transmembrane</keyword>
<dbReference type="AlphaFoldDB" id="A0AAD9DXR2"/>
<name>A0AAD9DXR2_9TELE</name>
<dbReference type="PANTHER" id="PTHR11422:SF6">
    <property type="entry name" value="HEMICENTIN-1 ISOFORM X1"/>
    <property type="match status" value="1"/>
</dbReference>
<dbReference type="Proteomes" id="UP001239994">
    <property type="component" value="Unassembled WGS sequence"/>
</dbReference>
<dbReference type="InterPro" id="IPR003598">
    <property type="entry name" value="Ig_sub2"/>
</dbReference>
<feature type="domain" description="Ig-like" evidence="3">
    <location>
        <begin position="213"/>
        <end position="317"/>
    </location>
</feature>
<dbReference type="InterPro" id="IPR013106">
    <property type="entry name" value="Ig_V-set"/>
</dbReference>
<dbReference type="EMBL" id="JAROKS010000016">
    <property type="protein sequence ID" value="KAK1795347.1"/>
    <property type="molecule type" value="Genomic_DNA"/>
</dbReference>
<accession>A0AAD9DXR2</accession>
<gene>
    <name evidence="4" type="ORF">P4O66_010523</name>
</gene>
<evidence type="ECO:0000313" key="5">
    <source>
        <dbReference type="Proteomes" id="UP001239994"/>
    </source>
</evidence>
<keyword evidence="2" id="KW-1133">Transmembrane helix</keyword>
<sequence>MQFISKLFFRTHGCGLDADLSISLLALCVAKGGAEMFYRKSGQDVVMNCGDAAQNSDLEWKHSDELILRINGKSGRMMKGASSVAGKAKITGTKLVINLLGTKDSGLYSCTGQNKIGTKNTWQHKLHVVSVIASPADVVLDSTEVTLTCDIPEDSTVEVQWMRPPDLKPFGYHGKTVTLKSVSLADAGHWVCQVKDEQGVELNIGLDITVVGPLMSTEEIVVIPGDTAELPCFLPNLSVLTIIGGGWVRHPPNGTDFLTLETQGKNLHWSDTNTMPRIMLFAQHLSTNFSVTLTNVQSADAGVYVCTLMFMGGKNLSAALNLKVEEDSRAVVPVTLEITAALGGTAELPCSHPGASHLHVIAGGWTHEPWHHLRFPVLMSTESKGLHWNGTDVLASKVTFTDLQLNTNFNVTLHNVDSADAGVYVCTLLFEDGKRLHTKLNLTVDGENVRVAPDIRQTSNIKEFLQWPLLGVSLWVWAAAAGGFILLIGLVVVIVLIQKKRMKTRKNKRVRQNREKTKYSTASNTQELLPIERE</sequence>
<keyword evidence="2" id="KW-0472">Membrane</keyword>
<keyword evidence="5" id="KW-1185">Reference proteome</keyword>
<feature type="domain" description="Ig-like" evidence="3">
    <location>
        <begin position="333"/>
        <end position="443"/>
    </location>
</feature>
<comment type="caution">
    <text evidence="4">The sequence shown here is derived from an EMBL/GenBank/DDBJ whole genome shotgun (WGS) entry which is preliminary data.</text>
</comment>
<dbReference type="InterPro" id="IPR013783">
    <property type="entry name" value="Ig-like_fold"/>
</dbReference>
<dbReference type="PROSITE" id="PS50835">
    <property type="entry name" value="IG_LIKE"/>
    <property type="match status" value="4"/>
</dbReference>
<feature type="non-terminal residue" evidence="4">
    <location>
        <position position="534"/>
    </location>
</feature>
<feature type="region of interest" description="Disordered" evidence="1">
    <location>
        <begin position="507"/>
        <end position="534"/>
    </location>
</feature>
<evidence type="ECO:0000313" key="4">
    <source>
        <dbReference type="EMBL" id="KAK1795347.1"/>
    </source>
</evidence>
<proteinExistence type="predicted"/>
<feature type="transmembrane region" description="Helical" evidence="2">
    <location>
        <begin position="474"/>
        <end position="497"/>
    </location>
</feature>
<dbReference type="InterPro" id="IPR007110">
    <property type="entry name" value="Ig-like_dom"/>
</dbReference>
<dbReference type="SMART" id="SM00409">
    <property type="entry name" value="IG"/>
    <property type="match status" value="4"/>
</dbReference>